<dbReference type="InterPro" id="IPR015720">
    <property type="entry name" value="Emp24-like"/>
</dbReference>
<evidence type="ECO:0000313" key="13">
    <source>
        <dbReference type="EMBL" id="VDM00983.1"/>
    </source>
</evidence>
<protein>
    <submittedName>
        <fullName evidence="12 15">Transmembrane emp24 domain-containing protein 2</fullName>
    </submittedName>
</protein>
<dbReference type="PANTHER" id="PTHR22811">
    <property type="entry name" value="TRANSMEMBRANE EMP24 DOMAIN-CONTAINING PROTEIN"/>
    <property type="match status" value="1"/>
</dbReference>
<keyword evidence="14" id="KW-1185">Reference proteome</keyword>
<evidence type="ECO:0000256" key="4">
    <source>
        <dbReference type="ARBA" id="ARBA00022729"/>
    </source>
</evidence>
<reference evidence="13 14" key="3">
    <citation type="submission" date="2018-11" db="EMBL/GenBank/DDBJ databases">
        <authorList>
            <consortium name="Pathogen Informatics"/>
        </authorList>
    </citation>
    <scope>NUCLEOTIDE SEQUENCE [LARGE SCALE GENOMIC DNA]</scope>
    <source>
        <strain evidence="13 14">NST_G2</strain>
    </source>
</reference>
<dbReference type="GO" id="GO:0016020">
    <property type="term" value="C:membrane"/>
    <property type="evidence" value="ECO:0007669"/>
    <property type="project" value="UniProtKB-SubCell"/>
</dbReference>
<evidence type="ECO:0000256" key="6">
    <source>
        <dbReference type="ARBA" id="ARBA00023136"/>
    </source>
</evidence>
<evidence type="ECO:0000256" key="8">
    <source>
        <dbReference type="RuleBase" id="RU003827"/>
    </source>
</evidence>
<dbReference type="InterPro" id="IPR009038">
    <property type="entry name" value="GOLD_dom"/>
</dbReference>
<feature type="signal peptide" evidence="10">
    <location>
        <begin position="1"/>
        <end position="19"/>
    </location>
</feature>
<dbReference type="Proteomes" id="UP000275846">
    <property type="component" value="Unassembled WGS sequence"/>
</dbReference>
<comment type="similarity">
    <text evidence="2 8">Belongs to the EMP24/GP25L family.</text>
</comment>
<evidence type="ECO:0000256" key="3">
    <source>
        <dbReference type="ARBA" id="ARBA00022692"/>
    </source>
</evidence>
<feature type="chain" id="PRO_5008862626" evidence="10">
    <location>
        <begin position="20"/>
        <end position="200"/>
    </location>
</feature>
<dbReference type="EMBL" id="GEEE01007275">
    <property type="protein sequence ID" value="JAP55950.1"/>
    <property type="molecule type" value="Transcribed_RNA"/>
</dbReference>
<dbReference type="GO" id="GO:0012505">
    <property type="term" value="C:endomembrane system"/>
    <property type="evidence" value="ECO:0007669"/>
    <property type="project" value="UniProtKB-SubCell"/>
</dbReference>
<evidence type="ECO:0000256" key="7">
    <source>
        <dbReference type="ARBA" id="ARBA00037847"/>
    </source>
</evidence>
<evidence type="ECO:0000256" key="2">
    <source>
        <dbReference type="ARBA" id="ARBA00007104"/>
    </source>
</evidence>
<dbReference type="SMART" id="SM01190">
    <property type="entry name" value="EMP24_GP25L"/>
    <property type="match status" value="1"/>
</dbReference>
<reference evidence="15" key="2">
    <citation type="submission" date="2016-06" db="UniProtKB">
        <authorList>
            <consortium name="WormBaseParasite"/>
        </authorList>
    </citation>
    <scope>IDENTIFICATION</scope>
</reference>
<evidence type="ECO:0000259" key="11">
    <source>
        <dbReference type="PROSITE" id="PS50866"/>
    </source>
</evidence>
<dbReference type="InterPro" id="IPR036598">
    <property type="entry name" value="GOLD_dom_sf"/>
</dbReference>
<feature type="transmembrane region" description="Helical" evidence="9">
    <location>
        <begin position="168"/>
        <end position="190"/>
    </location>
</feature>
<dbReference type="Pfam" id="PF01105">
    <property type="entry name" value="EMP24_GP25L"/>
    <property type="match status" value="1"/>
</dbReference>
<evidence type="ECO:0000313" key="15">
    <source>
        <dbReference type="WBParaSite" id="SSLN_0001515001-mRNA-1"/>
    </source>
</evidence>
<comment type="subcellular location">
    <subcellularLocation>
        <location evidence="7">Endomembrane system</location>
        <topology evidence="7">Single-pass membrane protein</topology>
    </subcellularLocation>
    <subcellularLocation>
        <location evidence="1 8">Membrane</location>
        <topology evidence="1 8">Single-pass type I membrane protein</topology>
    </subcellularLocation>
</comment>
<keyword evidence="3 8" id="KW-0812">Transmembrane</keyword>
<proteinExistence type="inferred from homology"/>
<sequence>MLRLVVFLLIASCSVFVNGYYVTVDANGEECYFDRLKAGARFVLHFEVSEGGFYDIDVTILGPDNNVLYSVNKESSGRYSMTASKDGIYTYCFSNKMSTMTPKVVLFALEIEDKQLEKEAGASEEQNKLVDMVNELASSVMSAKHEMEYLEVRETLHRAINENTNSRVVLWAAFEALIIVGMSLGQVYYLKRFFEVRRMV</sequence>
<name>A0A0X3PXP7_SCHSO</name>
<keyword evidence="5 9" id="KW-1133">Transmembrane helix</keyword>
<evidence type="ECO:0000256" key="1">
    <source>
        <dbReference type="ARBA" id="ARBA00004479"/>
    </source>
</evidence>
<dbReference type="STRING" id="70667.A0A0X3PXP7"/>
<reference evidence="12" key="1">
    <citation type="submission" date="2016-01" db="EMBL/GenBank/DDBJ databases">
        <title>Reference transcriptome for the parasite Schistocephalus solidus: insights into the molecular evolution of parasitism.</title>
        <authorList>
            <person name="Hebert F.O."/>
            <person name="Grambauer S."/>
            <person name="Barber I."/>
            <person name="Landry C.R."/>
            <person name="Aubin-Horth N."/>
        </authorList>
    </citation>
    <scope>NUCLEOTIDE SEQUENCE</scope>
</reference>
<keyword evidence="6 9" id="KW-0472">Membrane</keyword>
<accession>A0A0X3PXP7</accession>
<dbReference type="PROSITE" id="PS50866">
    <property type="entry name" value="GOLD"/>
    <property type="match status" value="1"/>
</dbReference>
<evidence type="ECO:0000313" key="14">
    <source>
        <dbReference type="Proteomes" id="UP000275846"/>
    </source>
</evidence>
<dbReference type="WBParaSite" id="SSLN_0001515001-mRNA-1">
    <property type="protein sequence ID" value="SSLN_0001515001-mRNA-1"/>
    <property type="gene ID" value="SSLN_0001515001"/>
</dbReference>
<keyword evidence="4 10" id="KW-0732">Signal</keyword>
<dbReference type="SUPFAM" id="SSF101576">
    <property type="entry name" value="Supernatant protein factor (SPF), C-terminal domain"/>
    <property type="match status" value="1"/>
</dbReference>
<gene>
    <name evidence="12" type="primary">TMED2</name>
    <name evidence="13" type="ORF">SSLN_LOCUS14597</name>
    <name evidence="12" type="ORF">TR168201</name>
</gene>
<dbReference type="OrthoDB" id="1929172at2759"/>
<evidence type="ECO:0000256" key="10">
    <source>
        <dbReference type="SAM" id="SignalP"/>
    </source>
</evidence>
<dbReference type="EMBL" id="UYSU01039118">
    <property type="protein sequence ID" value="VDM00983.1"/>
    <property type="molecule type" value="Genomic_DNA"/>
</dbReference>
<feature type="domain" description="GOLD" evidence="11">
    <location>
        <begin position="29"/>
        <end position="111"/>
    </location>
</feature>
<dbReference type="AlphaFoldDB" id="A0A0X3PXP7"/>
<evidence type="ECO:0000256" key="9">
    <source>
        <dbReference type="SAM" id="Phobius"/>
    </source>
</evidence>
<evidence type="ECO:0000313" key="12">
    <source>
        <dbReference type="EMBL" id="JAP55950.1"/>
    </source>
</evidence>
<evidence type="ECO:0000256" key="5">
    <source>
        <dbReference type="ARBA" id="ARBA00022989"/>
    </source>
</evidence>
<organism evidence="12">
    <name type="scientific">Schistocephalus solidus</name>
    <name type="common">Tapeworm</name>
    <dbReference type="NCBI Taxonomy" id="70667"/>
    <lineage>
        <taxon>Eukaryota</taxon>
        <taxon>Metazoa</taxon>
        <taxon>Spiralia</taxon>
        <taxon>Lophotrochozoa</taxon>
        <taxon>Platyhelminthes</taxon>
        <taxon>Cestoda</taxon>
        <taxon>Eucestoda</taxon>
        <taxon>Diphyllobothriidea</taxon>
        <taxon>Diphyllobothriidae</taxon>
        <taxon>Schistocephalus</taxon>
    </lineage>
</organism>